<reference evidence="1 2" key="1">
    <citation type="journal article" date="2020" name="Genome Biol. Evol.">
        <title>A new high-quality draft genome assembly of the Chinese cordyceps Ophiocordyceps sinensis.</title>
        <authorList>
            <person name="Shu R."/>
            <person name="Zhang J."/>
            <person name="Meng Q."/>
            <person name="Zhang H."/>
            <person name="Zhou G."/>
            <person name="Li M."/>
            <person name="Wu P."/>
            <person name="Zhao Y."/>
            <person name="Chen C."/>
            <person name="Qin Q."/>
        </authorList>
    </citation>
    <scope>NUCLEOTIDE SEQUENCE [LARGE SCALE GENOMIC DNA]</scope>
    <source>
        <strain evidence="1 2">IOZ07</strain>
    </source>
</reference>
<proteinExistence type="predicted"/>
<evidence type="ECO:0000313" key="2">
    <source>
        <dbReference type="Proteomes" id="UP000557566"/>
    </source>
</evidence>
<dbReference type="EMBL" id="JAAVMX010000009">
    <property type="protein sequence ID" value="KAF4504806.1"/>
    <property type="molecule type" value="Genomic_DNA"/>
</dbReference>
<accession>A0A8H4PKK5</accession>
<protein>
    <submittedName>
        <fullName evidence="1">Uncharacterized protein</fullName>
    </submittedName>
</protein>
<dbReference type="OrthoDB" id="10253329at2759"/>
<evidence type="ECO:0000313" key="1">
    <source>
        <dbReference type="EMBL" id="KAF4504806.1"/>
    </source>
</evidence>
<gene>
    <name evidence="1" type="ORF">G6O67_008214</name>
</gene>
<name>A0A8H4PKK5_9HYPO</name>
<comment type="caution">
    <text evidence="1">The sequence shown here is derived from an EMBL/GenBank/DDBJ whole genome shotgun (WGS) entry which is preliminary data.</text>
</comment>
<dbReference type="AlphaFoldDB" id="A0A8H4PKK5"/>
<organism evidence="1 2">
    <name type="scientific">Ophiocordyceps sinensis</name>
    <dbReference type="NCBI Taxonomy" id="72228"/>
    <lineage>
        <taxon>Eukaryota</taxon>
        <taxon>Fungi</taxon>
        <taxon>Dikarya</taxon>
        <taxon>Ascomycota</taxon>
        <taxon>Pezizomycotina</taxon>
        <taxon>Sordariomycetes</taxon>
        <taxon>Hypocreomycetidae</taxon>
        <taxon>Hypocreales</taxon>
        <taxon>Ophiocordycipitaceae</taxon>
        <taxon>Ophiocordyceps</taxon>
    </lineage>
</organism>
<keyword evidence="2" id="KW-1185">Reference proteome</keyword>
<dbReference type="Proteomes" id="UP000557566">
    <property type="component" value="Unassembled WGS sequence"/>
</dbReference>
<sequence length="100" mass="10963">MSTESRDLVFAHACGPRRHPRTAAASPLMRIRRSHRVRVGRDKAVSPARDASLLRTRVSIKTHVVHVRRQGRGGVSGLGVRIWILSDLIGSAHGGRLETA</sequence>